<evidence type="ECO:0000256" key="2">
    <source>
        <dbReference type="SAM" id="MobiDB-lite"/>
    </source>
</evidence>
<evidence type="ECO:0000313" key="4">
    <source>
        <dbReference type="Proteomes" id="UP000078560"/>
    </source>
</evidence>
<feature type="region of interest" description="Disordered" evidence="2">
    <location>
        <begin position="347"/>
        <end position="371"/>
    </location>
</feature>
<dbReference type="InterPro" id="IPR016024">
    <property type="entry name" value="ARM-type_fold"/>
</dbReference>
<evidence type="ECO:0000313" key="3">
    <source>
        <dbReference type="EMBL" id="SBS81215.1"/>
    </source>
</evidence>
<accession>A0A1A8VKW8</accession>
<dbReference type="EMBL" id="FLQU01000134">
    <property type="protein sequence ID" value="SBS81215.1"/>
    <property type="molecule type" value="Genomic_DNA"/>
</dbReference>
<dbReference type="AlphaFoldDB" id="A0A1A8VKW8"/>
<proteinExistence type="predicted"/>
<reference evidence="4" key="1">
    <citation type="submission" date="2016-05" db="EMBL/GenBank/DDBJ databases">
        <authorList>
            <person name="Naeem Raeece"/>
        </authorList>
    </citation>
    <scope>NUCLEOTIDE SEQUENCE [LARGE SCALE GENOMIC DNA]</scope>
</reference>
<sequence length="391" mass="44413">MRVVEKFYCYKEGLQDEKLKENKVVTKLEAKLTDMTKEKVKDNFCNVKSVGGKKIEKEKTKEKKKNEKKKNENERNVKEKNDFVYIYCKLFTKSKKKKKKNVSNNIGNDILRFDKAYDENDVQEFVNLCSSGCEIEKLEDRMHPWAADPKTIGALSATQLAILANEPHYKDAIREADGIPVFINLLKSHVRTTSFQCVGAEVCHVKNCISMFDNGAMSYLISGMKSSIDGMKAACAQTCRNIFVLDKKYKKEFLKLGGITQLVKLLELYSERNKAGKTPSNYNDSQPLYTQLEAIYHLEDFILNDGDEVPEFLEAVKNSNAIKNLKNLQQGGGVVVLKKEINDHEAMSRARSGRSFKRSPAETHGLVTSPDPETFLSPLLQRMLLQQTSIP</sequence>
<protein>
    <submittedName>
        <fullName evidence="3">Armadillo-domain containing rhoptry protein, putative (ARO)</fullName>
    </submittedName>
</protein>
<dbReference type="Gene3D" id="1.25.10.10">
    <property type="entry name" value="Leucine-rich Repeat Variant"/>
    <property type="match status" value="1"/>
</dbReference>
<dbReference type="InterPro" id="IPR011989">
    <property type="entry name" value="ARM-like"/>
</dbReference>
<feature type="coiled-coil region" evidence="1">
    <location>
        <begin position="11"/>
        <end position="81"/>
    </location>
</feature>
<gene>
    <name evidence="3" type="ORF">POVCU2_0009170</name>
</gene>
<evidence type="ECO:0000256" key="1">
    <source>
        <dbReference type="SAM" id="Coils"/>
    </source>
</evidence>
<organism evidence="3 4">
    <name type="scientific">Plasmodium ovale curtisi</name>
    <dbReference type="NCBI Taxonomy" id="864141"/>
    <lineage>
        <taxon>Eukaryota</taxon>
        <taxon>Sar</taxon>
        <taxon>Alveolata</taxon>
        <taxon>Apicomplexa</taxon>
        <taxon>Aconoidasida</taxon>
        <taxon>Haemosporida</taxon>
        <taxon>Plasmodiidae</taxon>
        <taxon>Plasmodium</taxon>
        <taxon>Plasmodium (Plasmodium)</taxon>
    </lineage>
</organism>
<dbReference type="SUPFAM" id="SSF48371">
    <property type="entry name" value="ARM repeat"/>
    <property type="match status" value="1"/>
</dbReference>
<dbReference type="Proteomes" id="UP000078560">
    <property type="component" value="Unassembled WGS sequence"/>
</dbReference>
<keyword evidence="1" id="KW-0175">Coiled coil</keyword>
<name>A0A1A8VKW8_PLAOA</name>